<reference evidence="2 3" key="1">
    <citation type="submission" date="2018-10" db="EMBL/GenBank/DDBJ databases">
        <title>Phylogenomics of Brevibacillus.</title>
        <authorList>
            <person name="Dunlap C."/>
        </authorList>
    </citation>
    <scope>NUCLEOTIDE SEQUENCE [LARGE SCALE GENOMIC DNA]</scope>
    <source>
        <strain evidence="2 3">JCM 12215</strain>
    </source>
</reference>
<organism evidence="2 3">
    <name type="scientific">Brevibacillus invocatus</name>
    <dbReference type="NCBI Taxonomy" id="173959"/>
    <lineage>
        <taxon>Bacteria</taxon>
        <taxon>Bacillati</taxon>
        <taxon>Bacillota</taxon>
        <taxon>Bacilli</taxon>
        <taxon>Bacillales</taxon>
        <taxon>Paenibacillaceae</taxon>
        <taxon>Brevibacillus</taxon>
    </lineage>
</organism>
<keyword evidence="3" id="KW-1185">Reference proteome</keyword>
<dbReference type="Proteomes" id="UP000282028">
    <property type="component" value="Unassembled WGS sequence"/>
</dbReference>
<sequence length="97" mass="11575">MNYTNEEKETVCVYDYIDGIWDVYSCVPRHLTKLRKIAEPFWEEKDGDRVTAARWKLKGSQVRFAVEIVSKMTSEQKEASRARMKRMREKRNDIVTK</sequence>
<dbReference type="OrthoDB" id="2362578at2"/>
<name>A0A3M8C3C7_9BACL</name>
<evidence type="ECO:0000313" key="2">
    <source>
        <dbReference type="EMBL" id="RNB69953.1"/>
    </source>
</evidence>
<dbReference type="EMBL" id="RHHR01000036">
    <property type="protein sequence ID" value="RNB69953.1"/>
    <property type="molecule type" value="Genomic_DNA"/>
</dbReference>
<comment type="caution">
    <text evidence="2">The sequence shown here is derived from an EMBL/GenBank/DDBJ whole genome shotgun (WGS) entry which is preliminary data.</text>
</comment>
<evidence type="ECO:0000313" key="3">
    <source>
        <dbReference type="Proteomes" id="UP000282028"/>
    </source>
</evidence>
<dbReference type="RefSeq" id="WP_122910423.1">
    <property type="nucleotide sequence ID" value="NZ_CBCSBE010000013.1"/>
</dbReference>
<feature type="region of interest" description="Disordered" evidence="1">
    <location>
        <begin position="77"/>
        <end position="97"/>
    </location>
</feature>
<proteinExistence type="predicted"/>
<protein>
    <submittedName>
        <fullName evidence="2">Uncharacterized protein</fullName>
    </submittedName>
</protein>
<evidence type="ECO:0000256" key="1">
    <source>
        <dbReference type="SAM" id="MobiDB-lite"/>
    </source>
</evidence>
<dbReference type="AlphaFoldDB" id="A0A3M8C3C7"/>
<accession>A0A3M8C3C7</accession>
<gene>
    <name evidence="2" type="ORF">EDM52_18465</name>
</gene>